<evidence type="ECO:0000259" key="2">
    <source>
        <dbReference type="Pfam" id="PF18013"/>
    </source>
</evidence>
<dbReference type="RefSeq" id="WP_092475205.1">
    <property type="nucleotide sequence ID" value="NZ_FOHN01000001.1"/>
</dbReference>
<keyword evidence="4" id="KW-1185">Reference proteome</keyword>
<dbReference type="Gene3D" id="1.10.530.10">
    <property type="match status" value="1"/>
</dbReference>
<dbReference type="EMBL" id="FOHN01000001">
    <property type="protein sequence ID" value="SES65498.1"/>
    <property type="molecule type" value="Genomic_DNA"/>
</dbReference>
<keyword evidence="1" id="KW-0812">Transmembrane</keyword>
<dbReference type="OrthoDB" id="1998825at2"/>
<keyword evidence="1" id="KW-1133">Transmembrane helix</keyword>
<proteinExistence type="predicted"/>
<evidence type="ECO:0000313" key="3">
    <source>
        <dbReference type="EMBL" id="SES65498.1"/>
    </source>
</evidence>
<gene>
    <name evidence="3" type="ORF">SAMN04487772_101231</name>
</gene>
<reference evidence="3 4" key="1">
    <citation type="submission" date="2016-10" db="EMBL/GenBank/DDBJ databases">
        <authorList>
            <person name="de Groot N.N."/>
        </authorList>
    </citation>
    <scope>NUCLEOTIDE SEQUENCE [LARGE SCALE GENOMIC DNA]</scope>
    <source>
        <strain evidence="3 4">DSM 1801</strain>
    </source>
</reference>
<sequence>MDPVTVAKVAMLVKEQLKSEEKRRRLLIAVISIVMSVVFVFSAVTYIITHPVDIIFGDGDGIKIGENIKIDASHVEKSVWDSLKKKGFSDAGAAGTMGNMCAESHFNPSAGYCGHYGICQWGGGRYTGLVNYAGEAPWNNLETQLDYFFMECQKNYNGVWNEMINATDVIRATDYFCAYYEICPGTLGNWAYSTIDGKAYQGLADRRAYAKAYMQKFAQGGKE</sequence>
<name>A0A1H9Y9J8_9FIRM</name>
<feature type="domain" description="Phage tail lysozyme" evidence="2">
    <location>
        <begin position="76"/>
        <end position="217"/>
    </location>
</feature>
<organism evidence="3 4">
    <name type="scientific">[Clostridium] polysaccharolyticum</name>
    <dbReference type="NCBI Taxonomy" id="29364"/>
    <lineage>
        <taxon>Bacteria</taxon>
        <taxon>Bacillati</taxon>
        <taxon>Bacillota</taxon>
        <taxon>Clostridia</taxon>
        <taxon>Lachnospirales</taxon>
        <taxon>Lachnospiraceae</taxon>
    </lineage>
</organism>
<accession>A0A1H9Y9J8</accession>
<feature type="transmembrane region" description="Helical" evidence="1">
    <location>
        <begin position="26"/>
        <end position="48"/>
    </location>
</feature>
<dbReference type="Proteomes" id="UP000199800">
    <property type="component" value="Unassembled WGS sequence"/>
</dbReference>
<evidence type="ECO:0000256" key="1">
    <source>
        <dbReference type="SAM" id="Phobius"/>
    </source>
</evidence>
<evidence type="ECO:0000313" key="4">
    <source>
        <dbReference type="Proteomes" id="UP000199800"/>
    </source>
</evidence>
<keyword evidence="1" id="KW-0472">Membrane</keyword>
<protein>
    <recommendedName>
        <fullName evidence="2">Phage tail lysozyme domain-containing protein</fullName>
    </recommendedName>
</protein>
<dbReference type="STRING" id="29364.SAMN04487772_101231"/>
<dbReference type="InterPro" id="IPR041219">
    <property type="entry name" value="Phage_lysozyme2"/>
</dbReference>
<dbReference type="Pfam" id="PF18013">
    <property type="entry name" value="Phage_lysozyme2"/>
    <property type="match status" value="1"/>
</dbReference>
<dbReference type="AlphaFoldDB" id="A0A1H9Y9J8"/>